<evidence type="ECO:0000313" key="5">
    <source>
        <dbReference type="EMBL" id="SHG16130.1"/>
    </source>
</evidence>
<name>A0AAQ1MDZ3_9FIRM</name>
<dbReference type="InterPro" id="IPR028349">
    <property type="entry name" value="PafC-like"/>
</dbReference>
<evidence type="ECO:0000313" key="6">
    <source>
        <dbReference type="Proteomes" id="UP000184089"/>
    </source>
</evidence>
<dbReference type="GO" id="GO:0003700">
    <property type="term" value="F:DNA-binding transcription factor activity"/>
    <property type="evidence" value="ECO:0007669"/>
    <property type="project" value="InterPro"/>
</dbReference>
<comment type="caution">
    <text evidence="5">The sequence shown here is derived from an EMBL/GenBank/DDBJ whole genome shotgun (WGS) entry which is preliminary data.</text>
</comment>
<evidence type="ECO:0000259" key="3">
    <source>
        <dbReference type="PROSITE" id="PS51000"/>
    </source>
</evidence>
<dbReference type="PIRSF" id="PIRSF016838">
    <property type="entry name" value="PafC"/>
    <property type="match status" value="1"/>
</dbReference>
<sequence>MKVDRLVGMIVTLLNRGRVGAQELADIFEVSPRTIYRDMEAINMAGIPVRSTPGAGGGFEIMPDFKVDKMVFSAADLSAILMGLTSLSQMVRDDELANALAKVKSFVPADRDGDIALRANQLCIDLSPWLGNPDTRPYLERIKTALRDSRLLSFDYVDRRGNRTARTAEPYRFVLKSSHWYVQAYCRERGDFRLFRLSRIANLRAEEERFTPRDCPPQILDFSEALERMQIKIKVRIHQSALERALDFCRCEDVTPDGDEHYIASFPFVENDYHYRILLGFGDACECLGPPHIRAEMGRRARGMAALYEGQ</sequence>
<protein>
    <submittedName>
        <fullName evidence="5">Predicted DNA-binding transcriptional regulator YafY, contains an HTH and WYL domains</fullName>
    </submittedName>
    <submittedName>
        <fullName evidence="4">WYL domain-containing protein</fullName>
    </submittedName>
</protein>
<dbReference type="Pfam" id="PF13280">
    <property type="entry name" value="WYL"/>
    <property type="match status" value="1"/>
</dbReference>
<dbReference type="Gene3D" id="1.10.10.10">
    <property type="entry name" value="Winged helix-like DNA-binding domain superfamily/Winged helix DNA-binding domain"/>
    <property type="match status" value="1"/>
</dbReference>
<proteinExistence type="predicted"/>
<gene>
    <name evidence="4" type="ORF">GT747_10880</name>
    <name evidence="5" type="ORF">SAMN05444424_1697</name>
</gene>
<dbReference type="EMBL" id="WWVX01000008">
    <property type="protein sequence ID" value="MZL70257.1"/>
    <property type="molecule type" value="Genomic_DNA"/>
</dbReference>
<dbReference type="Proteomes" id="UP000184089">
    <property type="component" value="Unassembled WGS sequence"/>
</dbReference>
<dbReference type="SUPFAM" id="SSF46785">
    <property type="entry name" value="Winged helix' DNA-binding domain"/>
    <property type="match status" value="1"/>
</dbReference>
<evidence type="ECO:0000313" key="4">
    <source>
        <dbReference type="EMBL" id="MZL70257.1"/>
    </source>
</evidence>
<dbReference type="PANTHER" id="PTHR34580">
    <property type="match status" value="1"/>
</dbReference>
<dbReference type="InterPro" id="IPR036388">
    <property type="entry name" value="WH-like_DNA-bd_sf"/>
</dbReference>
<dbReference type="EMBL" id="FQVY01000002">
    <property type="protein sequence ID" value="SHG16130.1"/>
    <property type="molecule type" value="Genomic_DNA"/>
</dbReference>
<dbReference type="Pfam" id="PF25583">
    <property type="entry name" value="WCX"/>
    <property type="match status" value="1"/>
</dbReference>
<dbReference type="RefSeq" id="WP_021660410.1">
    <property type="nucleotide sequence ID" value="NZ_FQVY01000002.1"/>
</dbReference>
<dbReference type="InterPro" id="IPR013196">
    <property type="entry name" value="HTH_11"/>
</dbReference>
<dbReference type="PROSITE" id="PS52050">
    <property type="entry name" value="WYL"/>
    <property type="match status" value="1"/>
</dbReference>
<reference evidence="5" key="2">
    <citation type="submission" date="2016-11" db="EMBL/GenBank/DDBJ databases">
        <authorList>
            <person name="Varghese N."/>
            <person name="Submissions S."/>
        </authorList>
    </citation>
    <scope>NUCLEOTIDE SEQUENCE</scope>
    <source>
        <strain evidence="5">DSM 4029</strain>
    </source>
</reference>
<dbReference type="InterPro" id="IPR026881">
    <property type="entry name" value="WYL_dom"/>
</dbReference>
<keyword evidence="2" id="KW-0804">Transcription</keyword>
<dbReference type="PANTHER" id="PTHR34580:SF1">
    <property type="entry name" value="PROTEIN PAFC"/>
    <property type="match status" value="1"/>
</dbReference>
<reference evidence="4 7" key="3">
    <citation type="journal article" date="2019" name="Nat. Med.">
        <title>A library of human gut bacterial isolates paired with longitudinal multiomics data enables mechanistic microbiome research.</title>
        <authorList>
            <person name="Poyet M."/>
            <person name="Groussin M."/>
            <person name="Gibbons S.M."/>
            <person name="Avila-Pacheco J."/>
            <person name="Jiang X."/>
            <person name="Kearney S.M."/>
            <person name="Perrotta A.R."/>
            <person name="Berdy B."/>
            <person name="Zhao S."/>
            <person name="Lieberman T.D."/>
            <person name="Swanson P.K."/>
            <person name="Smith M."/>
            <person name="Roesemann S."/>
            <person name="Alexander J.E."/>
            <person name="Rich S.A."/>
            <person name="Livny J."/>
            <person name="Vlamakis H."/>
            <person name="Clish C."/>
            <person name="Bullock K."/>
            <person name="Deik A."/>
            <person name="Scott J."/>
            <person name="Pierce K.A."/>
            <person name="Xavier R.J."/>
            <person name="Alm E.J."/>
        </authorList>
    </citation>
    <scope>NUCLEOTIDE SEQUENCE [LARGE SCALE GENOMIC DNA]</scope>
    <source>
        <strain evidence="4 7">BIOML-A2</strain>
    </source>
</reference>
<dbReference type="AlphaFoldDB" id="A0AAQ1MDZ3"/>
<evidence type="ECO:0000256" key="1">
    <source>
        <dbReference type="ARBA" id="ARBA00023015"/>
    </source>
</evidence>
<evidence type="ECO:0000313" key="7">
    <source>
        <dbReference type="Proteomes" id="UP000474718"/>
    </source>
</evidence>
<dbReference type="InterPro" id="IPR057727">
    <property type="entry name" value="WCX_dom"/>
</dbReference>
<organism evidence="5 6">
    <name type="scientific">Bittarella massiliensis</name>
    <name type="common">ex Durand et al. 2017</name>
    <dbReference type="NCBI Taxonomy" id="1720313"/>
    <lineage>
        <taxon>Bacteria</taxon>
        <taxon>Bacillati</taxon>
        <taxon>Bacillota</taxon>
        <taxon>Clostridia</taxon>
        <taxon>Eubacteriales</taxon>
        <taxon>Oscillospiraceae</taxon>
        <taxon>Bittarella (ex Durand et al. 2017)</taxon>
    </lineage>
</organism>
<keyword evidence="1" id="KW-0805">Transcription regulation</keyword>
<dbReference type="PROSITE" id="PS51000">
    <property type="entry name" value="HTH_DEOR_2"/>
    <property type="match status" value="1"/>
</dbReference>
<dbReference type="InterPro" id="IPR051534">
    <property type="entry name" value="CBASS_pafABC_assoc_protein"/>
</dbReference>
<dbReference type="InterPro" id="IPR001034">
    <property type="entry name" value="DeoR_HTH"/>
</dbReference>
<dbReference type="InterPro" id="IPR036390">
    <property type="entry name" value="WH_DNA-bd_sf"/>
</dbReference>
<dbReference type="Proteomes" id="UP000474718">
    <property type="component" value="Unassembled WGS sequence"/>
</dbReference>
<keyword evidence="7" id="KW-1185">Reference proteome</keyword>
<dbReference type="GO" id="GO:0003677">
    <property type="term" value="F:DNA binding"/>
    <property type="evidence" value="ECO:0007669"/>
    <property type="project" value="UniProtKB-KW"/>
</dbReference>
<keyword evidence="5" id="KW-0238">DNA-binding</keyword>
<evidence type="ECO:0000256" key="2">
    <source>
        <dbReference type="ARBA" id="ARBA00023163"/>
    </source>
</evidence>
<dbReference type="Pfam" id="PF08279">
    <property type="entry name" value="HTH_11"/>
    <property type="match status" value="1"/>
</dbReference>
<accession>A0AAQ1MDZ3</accession>
<reference evidence="6" key="1">
    <citation type="submission" date="2016-11" db="EMBL/GenBank/DDBJ databases">
        <authorList>
            <person name="Jaros S."/>
            <person name="Januszkiewicz K."/>
            <person name="Wedrychowicz H."/>
        </authorList>
    </citation>
    <scope>NUCLEOTIDE SEQUENCE [LARGE SCALE GENOMIC DNA]</scope>
    <source>
        <strain evidence="6">DSM 4029</strain>
    </source>
</reference>
<feature type="domain" description="HTH deoR-type" evidence="3">
    <location>
        <begin position="2"/>
        <end position="57"/>
    </location>
</feature>